<evidence type="ECO:0000256" key="12">
    <source>
        <dbReference type="SAM" id="Phobius"/>
    </source>
</evidence>
<dbReference type="EMBL" id="JAYMYS010000002">
    <property type="protein sequence ID" value="KAK7406171.1"/>
    <property type="molecule type" value="Genomic_DNA"/>
</dbReference>
<keyword evidence="6 12" id="KW-1133">Transmembrane helix</keyword>
<feature type="chain" id="PRO_5043004024" description="Generative cell specific-1/HAP2 domain-containing protein" evidence="13">
    <location>
        <begin position="25"/>
        <end position="730"/>
    </location>
</feature>
<feature type="region of interest" description="Disordered" evidence="11">
    <location>
        <begin position="686"/>
        <end position="730"/>
    </location>
</feature>
<name>A0AAN9SVZ2_PSOTE</name>
<feature type="domain" description="Generative cell specific-1/HAP2" evidence="14">
    <location>
        <begin position="45"/>
        <end position="557"/>
    </location>
</feature>
<evidence type="ECO:0000256" key="8">
    <source>
        <dbReference type="ARBA" id="ARBA00023136"/>
    </source>
</evidence>
<dbReference type="PANTHER" id="PTHR31764:SF0">
    <property type="entry name" value="GENERATIVE CELL SPECIFIC-1_HAP2 DOMAIN-CONTAINING PROTEIN"/>
    <property type="match status" value="1"/>
</dbReference>
<evidence type="ECO:0000256" key="7">
    <source>
        <dbReference type="ARBA" id="ARBA00023121"/>
    </source>
</evidence>
<evidence type="ECO:0000256" key="11">
    <source>
        <dbReference type="SAM" id="MobiDB-lite"/>
    </source>
</evidence>
<evidence type="ECO:0000313" key="15">
    <source>
        <dbReference type="EMBL" id="KAK7406171.1"/>
    </source>
</evidence>
<dbReference type="Proteomes" id="UP001386955">
    <property type="component" value="Unassembled WGS sequence"/>
</dbReference>
<evidence type="ECO:0000256" key="3">
    <source>
        <dbReference type="ARBA" id="ARBA00022475"/>
    </source>
</evidence>
<sequence>MALRSRVTLTIFILSSFVALHVAGTQIISKSKLEKCEKNSDSDYLNCTTKIVVNMAVPSGSSGGEASIVAELVEVEENSSRKMQTLRIPPVITINKTSAYALYELTYIRDVPYKPEEYFVMTRKCEPDAGANIVKICERLRDEEGHIIENTQPVCCPCGPQRRTPSSCGNFFDKLTKGKANTAHCVRFPGDWFHVFGIGQRTLGFSVRIQVKSGTKISEVVVGPENRTVISDDKFLRVNLIGDFVGYTNIPSFEDFYLVVPRQGSPGQPQDLGRNTSMWLLLERVRFTLDGIECNKIGVSYEAFNQQPNFCSSPFWTCLHNQLWNFREADLNRISRNQMPLYGLEGRFERINQHPSAGSYSFSIGITEVLNTNLVLELSANDVEYVYQRSPGKIISVIVPTFEALTQFGVATITTKNIGEVEASYSLTFNCSKDITLMEEQFLIMKPNEITTRSFKIYPSTDQASKYFCAAILKDSDYNEVDRAECQFATMATVLDNGTEGMPFQPAETSINGFFDSIESIWNKLWASLTEFITGKTCRQKCSGFFDFKCHIQYVCMSWVMMFGLFLAIFPTVLVLLWLLHQKGVFDPLYDWWEDILGTDEQIIMDKQKFKVHRGHHHIHDSKHPKQAFRHPNHSDQYGQRISYEHKHKHSKRNSDYFDDLHHVHKEMHRYGHKKNRDNMQHIVDRPAHHKHRKKGDSSKGQVKEIKHDKVRQENYDRRKQVLQDEHEVK</sequence>
<evidence type="ECO:0000313" key="16">
    <source>
        <dbReference type="Proteomes" id="UP001386955"/>
    </source>
</evidence>
<evidence type="ECO:0000256" key="4">
    <source>
        <dbReference type="ARBA" id="ARBA00022692"/>
    </source>
</evidence>
<dbReference type="GO" id="GO:0008289">
    <property type="term" value="F:lipid binding"/>
    <property type="evidence" value="ECO:0007669"/>
    <property type="project" value="UniProtKB-KW"/>
</dbReference>
<proteinExistence type="inferred from homology"/>
<keyword evidence="16" id="KW-1185">Reference proteome</keyword>
<gene>
    <name evidence="15" type="ORF">VNO78_07791</name>
</gene>
<feature type="transmembrane region" description="Helical" evidence="12">
    <location>
        <begin position="559"/>
        <end position="580"/>
    </location>
</feature>
<evidence type="ECO:0000256" key="2">
    <source>
        <dbReference type="ARBA" id="ARBA00010929"/>
    </source>
</evidence>
<feature type="compositionally biased region" description="Basic residues" evidence="11">
    <location>
        <begin position="616"/>
        <end position="632"/>
    </location>
</feature>
<keyword evidence="10" id="KW-0278">Fertilization</keyword>
<protein>
    <recommendedName>
        <fullName evidence="14">Generative cell specific-1/HAP2 domain-containing protein</fullName>
    </recommendedName>
</protein>
<dbReference type="InterPro" id="IPR018928">
    <property type="entry name" value="HAP2/GCS1_dom"/>
</dbReference>
<evidence type="ECO:0000256" key="10">
    <source>
        <dbReference type="ARBA" id="ARBA00023279"/>
    </source>
</evidence>
<evidence type="ECO:0000259" key="14">
    <source>
        <dbReference type="Pfam" id="PF10699"/>
    </source>
</evidence>
<evidence type="ECO:0000256" key="9">
    <source>
        <dbReference type="ARBA" id="ARBA00023157"/>
    </source>
</evidence>
<dbReference type="InterPro" id="IPR040326">
    <property type="entry name" value="HAP2/GCS1"/>
</dbReference>
<comment type="similarity">
    <text evidence="2">Belongs to the HAP2/GCS1 family.</text>
</comment>
<comment type="caution">
    <text evidence="15">The sequence shown here is derived from an EMBL/GenBank/DDBJ whole genome shotgun (WGS) entry which is preliminary data.</text>
</comment>
<keyword evidence="4 12" id="KW-0812">Transmembrane</keyword>
<reference evidence="15 16" key="1">
    <citation type="submission" date="2024-01" db="EMBL/GenBank/DDBJ databases">
        <title>The genomes of 5 underutilized Papilionoideae crops provide insights into root nodulation and disease resistanc.</title>
        <authorList>
            <person name="Jiang F."/>
        </authorList>
    </citation>
    <scope>NUCLEOTIDE SEQUENCE [LARGE SCALE GENOMIC DNA]</scope>
    <source>
        <strain evidence="15">DUOXIRENSHENG_FW03</strain>
        <tissue evidence="15">Leaves</tissue>
    </source>
</reference>
<feature type="region of interest" description="Disordered" evidence="11">
    <location>
        <begin position="616"/>
        <end position="635"/>
    </location>
</feature>
<evidence type="ECO:0000256" key="1">
    <source>
        <dbReference type="ARBA" id="ARBA00004251"/>
    </source>
</evidence>
<dbReference type="AlphaFoldDB" id="A0AAN9SVZ2"/>
<keyword evidence="3" id="KW-1003">Cell membrane</keyword>
<evidence type="ECO:0000256" key="5">
    <source>
        <dbReference type="ARBA" id="ARBA00022729"/>
    </source>
</evidence>
<comment type="subcellular location">
    <subcellularLocation>
        <location evidence="1">Cell membrane</location>
        <topology evidence="1">Single-pass type I membrane protein</topology>
    </subcellularLocation>
</comment>
<evidence type="ECO:0000256" key="13">
    <source>
        <dbReference type="SAM" id="SignalP"/>
    </source>
</evidence>
<organism evidence="15 16">
    <name type="scientific">Psophocarpus tetragonolobus</name>
    <name type="common">Winged bean</name>
    <name type="synonym">Dolichos tetragonolobus</name>
    <dbReference type="NCBI Taxonomy" id="3891"/>
    <lineage>
        <taxon>Eukaryota</taxon>
        <taxon>Viridiplantae</taxon>
        <taxon>Streptophyta</taxon>
        <taxon>Embryophyta</taxon>
        <taxon>Tracheophyta</taxon>
        <taxon>Spermatophyta</taxon>
        <taxon>Magnoliopsida</taxon>
        <taxon>eudicotyledons</taxon>
        <taxon>Gunneridae</taxon>
        <taxon>Pentapetalae</taxon>
        <taxon>rosids</taxon>
        <taxon>fabids</taxon>
        <taxon>Fabales</taxon>
        <taxon>Fabaceae</taxon>
        <taxon>Papilionoideae</taxon>
        <taxon>50 kb inversion clade</taxon>
        <taxon>NPAAA clade</taxon>
        <taxon>indigoferoid/millettioid clade</taxon>
        <taxon>Phaseoleae</taxon>
        <taxon>Psophocarpus</taxon>
    </lineage>
</organism>
<keyword evidence="8 12" id="KW-0472">Membrane</keyword>
<feature type="signal peptide" evidence="13">
    <location>
        <begin position="1"/>
        <end position="24"/>
    </location>
</feature>
<feature type="compositionally biased region" description="Basic and acidic residues" evidence="11">
    <location>
        <begin position="696"/>
        <end position="730"/>
    </location>
</feature>
<keyword evidence="7" id="KW-0446">Lipid-binding</keyword>
<evidence type="ECO:0000256" key="6">
    <source>
        <dbReference type="ARBA" id="ARBA00022989"/>
    </source>
</evidence>
<keyword evidence="9" id="KW-1015">Disulfide bond</keyword>
<keyword evidence="5 13" id="KW-0732">Signal</keyword>
<dbReference type="Pfam" id="PF10699">
    <property type="entry name" value="HAP2-GCS1"/>
    <property type="match status" value="1"/>
</dbReference>
<dbReference type="PANTHER" id="PTHR31764">
    <property type="entry name" value="PROTEIN HAPLESS 2"/>
    <property type="match status" value="1"/>
</dbReference>
<dbReference type="GO" id="GO:0005886">
    <property type="term" value="C:plasma membrane"/>
    <property type="evidence" value="ECO:0007669"/>
    <property type="project" value="UniProtKB-SubCell"/>
</dbReference>
<accession>A0AAN9SVZ2</accession>